<sequence>MGGAVEAQKWKADPGPTTGNDCRWRFRQSFLFFVGSFRLADRALCGPRVRTQSNPSLVNFVSCMSQPLEPRQVHHRQTPVDHDPERTPRHLSAAESLGSAPQGRRSNPTEPTTGRLLSLERSPESLYPPRDEALAAWNRLA</sequence>
<dbReference type="GeneID" id="16607231"/>
<gene>
    <name evidence="2" type="ORF">psal_cds_1169</name>
</gene>
<proteinExistence type="predicted"/>
<keyword evidence="3" id="KW-1185">Reference proteome</keyword>
<evidence type="ECO:0000313" key="3">
    <source>
        <dbReference type="Proteomes" id="UP000204584"/>
    </source>
</evidence>
<name>S4VXQ4_9VIRU</name>
<organism evidence="2 3">
    <name type="scientific">Pandoravirus salinus</name>
    <dbReference type="NCBI Taxonomy" id="1349410"/>
    <lineage>
        <taxon>Viruses</taxon>
        <taxon>Pandoravirus</taxon>
    </lineage>
</organism>
<feature type="compositionally biased region" description="Low complexity" evidence="1">
    <location>
        <begin position="115"/>
        <end position="128"/>
    </location>
</feature>
<accession>S4VXQ4</accession>
<dbReference type="KEGG" id="vg:16607231"/>
<feature type="compositionally biased region" description="Basic and acidic residues" evidence="1">
    <location>
        <begin position="78"/>
        <end position="88"/>
    </location>
</feature>
<feature type="region of interest" description="Disordered" evidence="1">
    <location>
        <begin position="69"/>
        <end position="129"/>
    </location>
</feature>
<reference evidence="2 3" key="1">
    <citation type="journal article" date="2013" name="Science">
        <title>Pandoraviruses: amoeba viruses with genomes up to 2.5 Mb reaching that of parasitic eukaryotes.</title>
        <authorList>
            <person name="Philippe N."/>
            <person name="Legendre M."/>
            <person name="Doutre G."/>
            <person name="Coute Y."/>
            <person name="Poirot O."/>
            <person name="Lescot M."/>
            <person name="Arslan D."/>
            <person name="Seltzer V."/>
            <person name="Bertaux L."/>
            <person name="Bruley C."/>
            <person name="Garin J."/>
            <person name="Claverie J.M."/>
            <person name="Abergel C."/>
        </authorList>
    </citation>
    <scope>NUCLEOTIDE SEQUENCE [LARGE SCALE GENOMIC DNA]</scope>
</reference>
<dbReference type="EMBL" id="KC977571">
    <property type="protein sequence ID" value="AGO85444.1"/>
    <property type="molecule type" value="Genomic_DNA"/>
</dbReference>
<evidence type="ECO:0000256" key="1">
    <source>
        <dbReference type="SAM" id="MobiDB-lite"/>
    </source>
</evidence>
<evidence type="ECO:0000313" key="2">
    <source>
        <dbReference type="EMBL" id="AGO85444.1"/>
    </source>
</evidence>
<dbReference type="RefSeq" id="YP_008438522.1">
    <property type="nucleotide sequence ID" value="NC_022098.1"/>
</dbReference>
<protein>
    <submittedName>
        <fullName evidence="2">Uncharacterized protein</fullName>
    </submittedName>
</protein>
<dbReference type="Proteomes" id="UP000204584">
    <property type="component" value="Segment"/>
</dbReference>